<protein>
    <submittedName>
        <fullName evidence="1">Uncharacterized protein</fullName>
    </submittedName>
</protein>
<name>A0AAD5ME16_PARTN</name>
<keyword evidence="2" id="KW-1185">Reference proteome</keyword>
<evidence type="ECO:0000313" key="2">
    <source>
        <dbReference type="Proteomes" id="UP001196413"/>
    </source>
</evidence>
<accession>A0AAD5ME16</accession>
<dbReference type="Proteomes" id="UP001196413">
    <property type="component" value="Unassembled WGS sequence"/>
</dbReference>
<comment type="caution">
    <text evidence="1">The sequence shown here is derived from an EMBL/GenBank/DDBJ whole genome shotgun (WGS) entry which is preliminary data.</text>
</comment>
<evidence type="ECO:0000313" key="1">
    <source>
        <dbReference type="EMBL" id="KAJ1347301.1"/>
    </source>
</evidence>
<reference evidence="1" key="1">
    <citation type="submission" date="2021-06" db="EMBL/GenBank/DDBJ databases">
        <title>Parelaphostrongylus tenuis whole genome reference sequence.</title>
        <authorList>
            <person name="Garwood T.J."/>
            <person name="Larsen P.A."/>
            <person name="Fountain-Jones N.M."/>
            <person name="Garbe J.R."/>
            <person name="Macchietto M.G."/>
            <person name="Kania S.A."/>
            <person name="Gerhold R.W."/>
            <person name="Richards J.E."/>
            <person name="Wolf T.M."/>
        </authorList>
    </citation>
    <scope>NUCLEOTIDE SEQUENCE</scope>
    <source>
        <strain evidence="1">MNPRO001-30</strain>
        <tissue evidence="1">Meninges</tissue>
    </source>
</reference>
<dbReference type="EMBL" id="JAHQIW010000301">
    <property type="protein sequence ID" value="KAJ1347301.1"/>
    <property type="molecule type" value="Genomic_DNA"/>
</dbReference>
<sequence length="108" mass="12310">MVTPTSKRSLFCTCVLCWPSESICSALNLPALLLCKGPRMIKKRVSLDSASDLTVHLRLIFFSKHRLLECIPINSPCNIVEPRIEYLTYYVIQNSSHAFSIDVIEFFD</sequence>
<dbReference type="AlphaFoldDB" id="A0AAD5ME16"/>
<proteinExistence type="predicted"/>
<organism evidence="1 2">
    <name type="scientific">Parelaphostrongylus tenuis</name>
    <name type="common">Meningeal worm</name>
    <dbReference type="NCBI Taxonomy" id="148309"/>
    <lineage>
        <taxon>Eukaryota</taxon>
        <taxon>Metazoa</taxon>
        <taxon>Ecdysozoa</taxon>
        <taxon>Nematoda</taxon>
        <taxon>Chromadorea</taxon>
        <taxon>Rhabditida</taxon>
        <taxon>Rhabditina</taxon>
        <taxon>Rhabditomorpha</taxon>
        <taxon>Strongyloidea</taxon>
        <taxon>Metastrongylidae</taxon>
        <taxon>Parelaphostrongylus</taxon>
    </lineage>
</organism>
<gene>
    <name evidence="1" type="ORF">KIN20_002328</name>
</gene>